<gene>
    <name evidence="2" type="ORF">IZO911_LOCUS46020</name>
</gene>
<evidence type="ECO:0000313" key="3">
    <source>
        <dbReference type="Proteomes" id="UP000663860"/>
    </source>
</evidence>
<dbReference type="EMBL" id="CAJNOE010007162">
    <property type="protein sequence ID" value="CAF1526776.1"/>
    <property type="molecule type" value="Genomic_DNA"/>
</dbReference>
<evidence type="ECO:0000313" key="2">
    <source>
        <dbReference type="EMBL" id="CAF1526776.1"/>
    </source>
</evidence>
<feature type="non-terminal residue" evidence="2">
    <location>
        <position position="31"/>
    </location>
</feature>
<protein>
    <submittedName>
        <fullName evidence="2">Uncharacterized protein</fullName>
    </submittedName>
</protein>
<organism evidence="2 3">
    <name type="scientific">Adineta steineri</name>
    <dbReference type="NCBI Taxonomy" id="433720"/>
    <lineage>
        <taxon>Eukaryota</taxon>
        <taxon>Metazoa</taxon>
        <taxon>Spiralia</taxon>
        <taxon>Gnathifera</taxon>
        <taxon>Rotifera</taxon>
        <taxon>Eurotatoria</taxon>
        <taxon>Bdelloidea</taxon>
        <taxon>Adinetida</taxon>
        <taxon>Adinetidae</taxon>
        <taxon>Adineta</taxon>
    </lineage>
</organism>
<reference evidence="2" key="1">
    <citation type="submission" date="2021-02" db="EMBL/GenBank/DDBJ databases">
        <authorList>
            <person name="Nowell W R."/>
        </authorList>
    </citation>
    <scope>NUCLEOTIDE SEQUENCE</scope>
</reference>
<evidence type="ECO:0000256" key="1">
    <source>
        <dbReference type="SAM" id="MobiDB-lite"/>
    </source>
</evidence>
<accession>A0A815V077</accession>
<proteinExistence type="predicted"/>
<name>A0A815V077_9BILA</name>
<comment type="caution">
    <text evidence="2">The sequence shown here is derived from an EMBL/GenBank/DDBJ whole genome shotgun (WGS) entry which is preliminary data.</text>
</comment>
<dbReference type="Proteomes" id="UP000663860">
    <property type="component" value="Unassembled WGS sequence"/>
</dbReference>
<dbReference type="AlphaFoldDB" id="A0A815V077"/>
<sequence>MIDNPSLTTIKMTEDNSNGHFNPQYRAQSTA</sequence>
<feature type="region of interest" description="Disordered" evidence="1">
    <location>
        <begin position="1"/>
        <end position="31"/>
    </location>
</feature>